<feature type="transmembrane region" description="Helical" evidence="10">
    <location>
        <begin position="87"/>
        <end position="105"/>
    </location>
</feature>
<feature type="transmembrane region" description="Helical" evidence="10">
    <location>
        <begin position="636"/>
        <end position="652"/>
    </location>
</feature>
<feature type="transmembrane region" description="Helical" evidence="10">
    <location>
        <begin position="61"/>
        <end position="80"/>
    </location>
</feature>
<evidence type="ECO:0000256" key="1">
    <source>
        <dbReference type="ARBA" id="ARBA00004141"/>
    </source>
</evidence>
<keyword evidence="8 10" id="KW-0472">Membrane</keyword>
<comment type="similarity">
    <text evidence="2">Belongs to the oligopeptide OPT transporter family.</text>
</comment>
<feature type="transmembrane region" description="Helical" evidence="10">
    <location>
        <begin position="544"/>
        <end position="569"/>
    </location>
</feature>
<dbReference type="GO" id="GO:0035673">
    <property type="term" value="F:oligopeptide transmembrane transporter activity"/>
    <property type="evidence" value="ECO:0007669"/>
    <property type="project" value="InterPro"/>
</dbReference>
<feature type="transmembrane region" description="Helical" evidence="10">
    <location>
        <begin position="378"/>
        <end position="402"/>
    </location>
</feature>
<dbReference type="Proteomes" id="UP000271241">
    <property type="component" value="Unassembled WGS sequence"/>
</dbReference>
<evidence type="ECO:0000256" key="5">
    <source>
        <dbReference type="ARBA" id="ARBA00022856"/>
    </source>
</evidence>
<feature type="compositionally biased region" description="Basic and acidic residues" evidence="9">
    <location>
        <begin position="25"/>
        <end position="36"/>
    </location>
</feature>
<feature type="transmembrane region" description="Helical" evidence="10">
    <location>
        <begin position="461"/>
        <end position="483"/>
    </location>
</feature>
<evidence type="ECO:0000313" key="12">
    <source>
        <dbReference type="Proteomes" id="UP000271241"/>
    </source>
</evidence>
<evidence type="ECO:0000256" key="9">
    <source>
        <dbReference type="SAM" id="MobiDB-lite"/>
    </source>
</evidence>
<dbReference type="NCBIfam" id="TIGR00728">
    <property type="entry name" value="OPT_sfam"/>
    <property type="match status" value="1"/>
</dbReference>
<feature type="transmembrane region" description="Helical" evidence="10">
    <location>
        <begin position="169"/>
        <end position="187"/>
    </location>
</feature>
<feature type="transmembrane region" description="Helical" evidence="10">
    <location>
        <begin position="137"/>
        <end position="157"/>
    </location>
</feature>
<keyword evidence="6" id="KW-0653">Protein transport</keyword>
<accession>A0A4P9XUJ7</accession>
<sequence length="731" mass="81636">MDSPISAMREKPLDGADDVDNLFRASEKEESRRPTVDPEDSPYAIVRATVSNKDDTSLPTITVRFWLLAVPFTIAVSLFNQIFWFRTLSVTITGVIVQLITLPLGKILERVLPPKSVGIGRFRFSLNPGPFNAKEHALILVATSSATSIAYAVDIIVIKKVFYMQDTPLLGSILLTLTTQCIGYGLAGVCYKYLVRPAAMIWPSQLVSIALLRTFHEEDADRRGSVSRMRFFLTVTLISAIYYFIPGFLAPFLSTISILCLAMPGNVTAARIGSFTKGMGVLSFTLDWNGITSSLASPLMTPFWAIANIFVGFIIFVWVVIPSGFFGTNTWDAQNFAIFGSALYKGDGSKYPTLTMLNPDLSLNESKYAEVGAPRMTYMFAISYGIGFAGLSAVLMHIVLYYGREIIQRFRESRDVVNDVHCRLMDHYPTVPQWWYLLTLTLSTGLSILVCEVYGTDLPWWGLLLAVLMAAFFLLPIGIITAISNQTPGLNIITEFVIGYIMPGRPIANVTFKTYGYIGMAQAITFLGDLKLGHYLKIPPRDMFLAQLTGTILAGISNVLAAYMMFAIMPDVCTTEAWYCRNAHVFFNASVIWGVIGPNRMFGTEGYYSALMWFFLAGALLPIPFWLLARRYPNSWVKYINIPVLLAGTGIMPPAYPGSFPSWFFVGFIFQFFIYRYRQKWWARYNYILSAGLDAGVAISSFLIFFALSNNGIELNWWGSQPDCPVLENKL</sequence>
<comment type="subcellular location">
    <subcellularLocation>
        <location evidence="1">Membrane</location>
        <topology evidence="1">Multi-pass membrane protein</topology>
    </subcellularLocation>
</comment>
<protein>
    <submittedName>
        <fullName evidence="11">Oligopeptide transporter 4</fullName>
    </submittedName>
</protein>
<dbReference type="Pfam" id="PF03169">
    <property type="entry name" value="OPT"/>
    <property type="match status" value="1"/>
</dbReference>
<feature type="transmembrane region" description="Helical" evidence="10">
    <location>
        <begin position="607"/>
        <end position="629"/>
    </location>
</feature>
<evidence type="ECO:0000256" key="10">
    <source>
        <dbReference type="SAM" id="Phobius"/>
    </source>
</evidence>
<proteinExistence type="inferred from homology"/>
<keyword evidence="5" id="KW-0571">Peptide transport</keyword>
<organism evidence="11 12">
    <name type="scientific">Thamnocephalis sphaerospora</name>
    <dbReference type="NCBI Taxonomy" id="78915"/>
    <lineage>
        <taxon>Eukaryota</taxon>
        <taxon>Fungi</taxon>
        <taxon>Fungi incertae sedis</taxon>
        <taxon>Zoopagomycota</taxon>
        <taxon>Zoopagomycotina</taxon>
        <taxon>Zoopagomycetes</taxon>
        <taxon>Zoopagales</taxon>
        <taxon>Sigmoideomycetaceae</taxon>
        <taxon>Thamnocephalis</taxon>
    </lineage>
</organism>
<evidence type="ECO:0000256" key="3">
    <source>
        <dbReference type="ARBA" id="ARBA00022448"/>
    </source>
</evidence>
<feature type="transmembrane region" description="Helical" evidence="10">
    <location>
        <begin position="658"/>
        <end position="675"/>
    </location>
</feature>
<feature type="region of interest" description="Disordered" evidence="9">
    <location>
        <begin position="1"/>
        <end position="39"/>
    </location>
</feature>
<evidence type="ECO:0000256" key="4">
    <source>
        <dbReference type="ARBA" id="ARBA00022692"/>
    </source>
</evidence>
<dbReference type="OrthoDB" id="9986677at2759"/>
<evidence type="ECO:0000256" key="2">
    <source>
        <dbReference type="ARBA" id="ARBA00008807"/>
    </source>
</evidence>
<dbReference type="EMBL" id="KZ992482">
    <property type="protein sequence ID" value="RKP09886.1"/>
    <property type="molecule type" value="Genomic_DNA"/>
</dbReference>
<evidence type="ECO:0000256" key="8">
    <source>
        <dbReference type="ARBA" id="ARBA00023136"/>
    </source>
</evidence>
<keyword evidence="12" id="KW-1185">Reference proteome</keyword>
<dbReference type="InterPro" id="IPR004648">
    <property type="entry name" value="Oligpept_transpt"/>
</dbReference>
<keyword evidence="4 10" id="KW-0812">Transmembrane</keyword>
<name>A0A4P9XUJ7_9FUNG</name>
<dbReference type="NCBIfam" id="TIGR00727">
    <property type="entry name" value="ISP4_OPT"/>
    <property type="match status" value="1"/>
</dbReference>
<dbReference type="InterPro" id="IPR004813">
    <property type="entry name" value="OPT"/>
</dbReference>
<gene>
    <name evidence="11" type="ORF">THASP1DRAFT_34281</name>
</gene>
<dbReference type="GO" id="GO:0016020">
    <property type="term" value="C:membrane"/>
    <property type="evidence" value="ECO:0007669"/>
    <property type="project" value="UniProtKB-SubCell"/>
</dbReference>
<dbReference type="GO" id="GO:0015031">
    <property type="term" value="P:protein transport"/>
    <property type="evidence" value="ECO:0007669"/>
    <property type="project" value="UniProtKB-KW"/>
</dbReference>
<evidence type="ECO:0000313" key="11">
    <source>
        <dbReference type="EMBL" id="RKP09886.1"/>
    </source>
</evidence>
<feature type="transmembrane region" description="Helical" evidence="10">
    <location>
        <begin position="303"/>
        <end position="321"/>
    </location>
</feature>
<keyword evidence="7 10" id="KW-1133">Transmembrane helix</keyword>
<evidence type="ECO:0000256" key="7">
    <source>
        <dbReference type="ARBA" id="ARBA00022989"/>
    </source>
</evidence>
<reference evidence="12" key="1">
    <citation type="journal article" date="2018" name="Nat. Microbiol.">
        <title>Leveraging single-cell genomics to expand the fungal tree of life.</title>
        <authorList>
            <person name="Ahrendt S.R."/>
            <person name="Quandt C.A."/>
            <person name="Ciobanu D."/>
            <person name="Clum A."/>
            <person name="Salamov A."/>
            <person name="Andreopoulos B."/>
            <person name="Cheng J.F."/>
            <person name="Woyke T."/>
            <person name="Pelin A."/>
            <person name="Henrissat B."/>
            <person name="Reynolds N.K."/>
            <person name="Benny G.L."/>
            <person name="Smith M.E."/>
            <person name="James T.Y."/>
            <person name="Grigoriev I.V."/>
        </authorList>
    </citation>
    <scope>NUCLEOTIDE SEQUENCE [LARGE SCALE GENOMIC DNA]</scope>
    <source>
        <strain evidence="12">RSA 1356</strain>
    </source>
</reference>
<dbReference type="PANTHER" id="PTHR22601">
    <property type="entry name" value="ISP4 LIKE PROTEIN"/>
    <property type="match status" value="1"/>
</dbReference>
<keyword evidence="3" id="KW-0813">Transport</keyword>
<dbReference type="AlphaFoldDB" id="A0A4P9XUJ7"/>
<evidence type="ECO:0000256" key="6">
    <source>
        <dbReference type="ARBA" id="ARBA00022927"/>
    </source>
</evidence>
<feature type="transmembrane region" description="Helical" evidence="10">
    <location>
        <begin position="227"/>
        <end position="245"/>
    </location>
</feature>
<feature type="transmembrane region" description="Helical" evidence="10">
    <location>
        <begin position="687"/>
        <end position="708"/>
    </location>
</feature>
<feature type="transmembrane region" description="Helical" evidence="10">
    <location>
        <begin position="434"/>
        <end position="455"/>
    </location>
</feature>